<dbReference type="EMBL" id="CP036343">
    <property type="protein sequence ID" value="QDT91736.1"/>
    <property type="molecule type" value="Genomic_DNA"/>
</dbReference>
<evidence type="ECO:0000313" key="1">
    <source>
        <dbReference type="EMBL" id="QDT91736.1"/>
    </source>
</evidence>
<gene>
    <name evidence="1" type="ORF">Pan161_33990</name>
</gene>
<evidence type="ECO:0000313" key="2">
    <source>
        <dbReference type="Proteomes" id="UP000316855"/>
    </source>
</evidence>
<accession>A0A517VFH4</accession>
<proteinExistence type="predicted"/>
<organism evidence="1 2">
    <name type="scientific">Gimesia algae</name>
    <dbReference type="NCBI Taxonomy" id="2527971"/>
    <lineage>
        <taxon>Bacteria</taxon>
        <taxon>Pseudomonadati</taxon>
        <taxon>Planctomycetota</taxon>
        <taxon>Planctomycetia</taxon>
        <taxon>Planctomycetales</taxon>
        <taxon>Planctomycetaceae</taxon>
        <taxon>Gimesia</taxon>
    </lineage>
</organism>
<sequence>MIPFDSKWSDVEALIRVAISELKGDEILFRIHANERSITHRLAVCLEKHFVGWNVDCEYSRIGEDSSNYKRLLLPSAENVTHFDMNGSRVYPDIVIHHRGQNATSDNLLVIEAKTVWSQVPDEQDIRKLKAFTGEYPVNQFIKYRFGLFLKFDESGEAEEFQLFDSNLKDFRE</sequence>
<protein>
    <recommendedName>
        <fullName evidence="3">Type I restriction enzyme R protein N-terminal domain-containing protein</fullName>
    </recommendedName>
</protein>
<reference evidence="1 2" key="1">
    <citation type="submission" date="2019-02" db="EMBL/GenBank/DDBJ databases">
        <title>Deep-cultivation of Planctomycetes and their phenomic and genomic characterization uncovers novel biology.</title>
        <authorList>
            <person name="Wiegand S."/>
            <person name="Jogler M."/>
            <person name="Boedeker C."/>
            <person name="Pinto D."/>
            <person name="Vollmers J."/>
            <person name="Rivas-Marin E."/>
            <person name="Kohn T."/>
            <person name="Peeters S.H."/>
            <person name="Heuer A."/>
            <person name="Rast P."/>
            <person name="Oberbeckmann S."/>
            <person name="Bunk B."/>
            <person name="Jeske O."/>
            <person name="Meyerdierks A."/>
            <person name="Storesund J.E."/>
            <person name="Kallscheuer N."/>
            <person name="Luecker S."/>
            <person name="Lage O.M."/>
            <person name="Pohl T."/>
            <person name="Merkel B.J."/>
            <person name="Hornburger P."/>
            <person name="Mueller R.-W."/>
            <person name="Bruemmer F."/>
            <person name="Labrenz M."/>
            <person name="Spormann A.M."/>
            <person name="Op den Camp H."/>
            <person name="Overmann J."/>
            <person name="Amann R."/>
            <person name="Jetten M.S.M."/>
            <person name="Mascher T."/>
            <person name="Medema M.H."/>
            <person name="Devos D.P."/>
            <person name="Kaster A.-K."/>
            <person name="Ovreas L."/>
            <person name="Rohde M."/>
            <person name="Galperin M.Y."/>
            <person name="Jogler C."/>
        </authorList>
    </citation>
    <scope>NUCLEOTIDE SEQUENCE [LARGE SCALE GENOMIC DNA]</scope>
    <source>
        <strain evidence="1 2">Pan161</strain>
    </source>
</reference>
<dbReference type="OrthoDB" id="8907997at2"/>
<dbReference type="KEGG" id="gax:Pan161_33990"/>
<dbReference type="AlphaFoldDB" id="A0A517VFH4"/>
<keyword evidence="2" id="KW-1185">Reference proteome</keyword>
<evidence type="ECO:0008006" key="3">
    <source>
        <dbReference type="Google" id="ProtNLM"/>
    </source>
</evidence>
<dbReference type="RefSeq" id="WP_145228666.1">
    <property type="nucleotide sequence ID" value="NZ_CP036343.1"/>
</dbReference>
<dbReference type="Proteomes" id="UP000316855">
    <property type="component" value="Chromosome"/>
</dbReference>
<name>A0A517VFH4_9PLAN</name>